<feature type="compositionally biased region" description="Low complexity" evidence="1">
    <location>
        <begin position="98"/>
        <end position="111"/>
    </location>
</feature>
<dbReference type="AlphaFoldDB" id="A0A840ZKL6"/>
<dbReference type="EMBL" id="JACHOP010000009">
    <property type="protein sequence ID" value="MBB5757840.1"/>
    <property type="molecule type" value="Genomic_DNA"/>
</dbReference>
<evidence type="ECO:0000256" key="1">
    <source>
        <dbReference type="SAM" id="MobiDB-lite"/>
    </source>
</evidence>
<dbReference type="RefSeq" id="WP_183569735.1">
    <property type="nucleotide sequence ID" value="NZ_JACHOP010000009.1"/>
</dbReference>
<keyword evidence="2" id="KW-0472">Membrane</keyword>
<proteinExistence type="predicted"/>
<evidence type="ECO:0008006" key="5">
    <source>
        <dbReference type="Google" id="ProtNLM"/>
    </source>
</evidence>
<accession>A0A840ZKL6</accession>
<keyword evidence="2" id="KW-0812">Transmembrane</keyword>
<sequence length="145" mass="15506">MPARRSEDGFTLIEALVAFAIVAALSLVVQRGLIQSRVGWAAVEDRTGAERLARSLLEEPLTPAAVAAGGREGVTDGRRWRVGLQSLDLPLPSPPEPADGAPPQQPAQEGPRWLPLRVRIEVATARGRPVEVETVRLAPFPAQAP</sequence>
<reference evidence="3 4" key="1">
    <citation type="submission" date="2020-08" db="EMBL/GenBank/DDBJ databases">
        <title>Genomic Encyclopedia of Type Strains, Phase IV (KMG-IV): sequencing the most valuable type-strain genomes for metagenomic binning, comparative biology and taxonomic classification.</title>
        <authorList>
            <person name="Goeker M."/>
        </authorList>
    </citation>
    <scope>NUCLEOTIDE SEQUENCE [LARGE SCALE GENOMIC DNA]</scope>
    <source>
        <strain evidence="3 4">DSM 2163</strain>
    </source>
</reference>
<dbReference type="InterPro" id="IPR012902">
    <property type="entry name" value="N_methyl_site"/>
</dbReference>
<evidence type="ECO:0000313" key="3">
    <source>
        <dbReference type="EMBL" id="MBB5757840.1"/>
    </source>
</evidence>
<feature type="region of interest" description="Disordered" evidence="1">
    <location>
        <begin position="86"/>
        <end position="113"/>
    </location>
</feature>
<keyword evidence="2" id="KW-1133">Transmembrane helix</keyword>
<organism evidence="3 4">
    <name type="scientific">Methylorubrum rhodinum</name>
    <dbReference type="NCBI Taxonomy" id="29428"/>
    <lineage>
        <taxon>Bacteria</taxon>
        <taxon>Pseudomonadati</taxon>
        <taxon>Pseudomonadota</taxon>
        <taxon>Alphaproteobacteria</taxon>
        <taxon>Hyphomicrobiales</taxon>
        <taxon>Methylobacteriaceae</taxon>
        <taxon>Methylorubrum</taxon>
    </lineage>
</organism>
<dbReference type="Pfam" id="PF07963">
    <property type="entry name" value="N_methyl"/>
    <property type="match status" value="1"/>
</dbReference>
<comment type="caution">
    <text evidence="3">The sequence shown here is derived from an EMBL/GenBank/DDBJ whole genome shotgun (WGS) entry which is preliminary data.</text>
</comment>
<dbReference type="Proteomes" id="UP000583454">
    <property type="component" value="Unassembled WGS sequence"/>
</dbReference>
<name>A0A840ZKL6_9HYPH</name>
<feature type="transmembrane region" description="Helical" evidence="2">
    <location>
        <begin position="12"/>
        <end position="29"/>
    </location>
</feature>
<evidence type="ECO:0000313" key="4">
    <source>
        <dbReference type="Proteomes" id="UP000583454"/>
    </source>
</evidence>
<keyword evidence="4" id="KW-1185">Reference proteome</keyword>
<evidence type="ECO:0000256" key="2">
    <source>
        <dbReference type="SAM" id="Phobius"/>
    </source>
</evidence>
<gene>
    <name evidence="3" type="ORF">HNR00_002556</name>
</gene>
<protein>
    <recommendedName>
        <fullName evidence="5">Prepilin-type N-terminal cleavage/methylation domain-containing protein</fullName>
    </recommendedName>
</protein>